<dbReference type="AlphaFoldDB" id="A0A0E3ZCM3"/>
<sequence length="305" mass="36399">MKKFLISLVLLSSLTAYSKSALDFDFGDQQKMIDSVTYEEYKKYGGDIINLKNYEYHKKWKDKWEKMCGWWTDGSSVVVNIKKRENNVYSYMLYKNKYYAEMNGGKIILNKREKDFKIYRDELKKKNKTLEEFIKDLEKKGEDVKKKYNILTSNETIYTYDEPAALLSDEEGDLWDNYVFTGEKTPKNLKNNGILLYISPFTLTKDGKLFLKPLDKEPISYGDFVFKFGEFKDYQYDDYPTDRKIKGYIDYEFIANPLRKMTNEEIEAFKKKKIKHEVFKKDTGEWDPYYYDGATKTRIVMDYVD</sequence>
<dbReference type="EMBL" id="CP011280">
    <property type="protein sequence ID" value="AKC95771.1"/>
    <property type="molecule type" value="Genomic_DNA"/>
</dbReference>
<dbReference type="KEGG" id="sns:VC03_04605"/>
<proteinExistence type="predicted"/>
<dbReference type="Proteomes" id="UP000033103">
    <property type="component" value="Chromosome"/>
</dbReference>
<feature type="chain" id="PRO_5002416609" evidence="2">
    <location>
        <begin position="22"/>
        <end position="305"/>
    </location>
</feature>
<reference evidence="3 4" key="1">
    <citation type="journal article" date="2012" name="BMC Genomics">
        <title>Genomic sequence analysis and characterization of Sneathia amnii sp. nov.</title>
        <authorList>
            <consortium name="Vaginal Microbiome Consortium (additional members)"/>
            <person name="Harwich M.D.Jr."/>
            <person name="Serrano M.G."/>
            <person name="Fettweis J.M."/>
            <person name="Alves J.M."/>
            <person name="Reimers M.A."/>
            <person name="Buck G.A."/>
            <person name="Jefferson K.K."/>
        </authorList>
    </citation>
    <scope>NUCLEOTIDE SEQUENCE [LARGE SCALE GENOMIC DNA]</scope>
    <source>
        <strain evidence="3 4">SN35</strain>
    </source>
</reference>
<name>A0A0E3ZCM3_9FUSO</name>
<dbReference type="PATRIC" id="fig|1069640.6.peg.910"/>
<keyword evidence="4" id="KW-1185">Reference proteome</keyword>
<evidence type="ECO:0000256" key="1">
    <source>
        <dbReference type="SAM" id="Coils"/>
    </source>
</evidence>
<evidence type="ECO:0000256" key="2">
    <source>
        <dbReference type="SAM" id="SignalP"/>
    </source>
</evidence>
<accession>A0A0E3ZCM3</accession>
<dbReference type="STRING" id="187101.VC03_04605"/>
<dbReference type="HOGENOM" id="CLU_911833_0_0_0"/>
<keyword evidence="2" id="KW-0732">Signal</keyword>
<protein>
    <submittedName>
        <fullName evidence="3">Uncharacterized protein</fullName>
    </submittedName>
</protein>
<gene>
    <name evidence="3" type="ORF">VC03_04605</name>
</gene>
<organism evidence="3 4">
    <name type="scientific">Sneathia vaginalis</name>
    <dbReference type="NCBI Taxonomy" id="187101"/>
    <lineage>
        <taxon>Bacteria</taxon>
        <taxon>Fusobacteriati</taxon>
        <taxon>Fusobacteriota</taxon>
        <taxon>Fusobacteriia</taxon>
        <taxon>Fusobacteriales</taxon>
        <taxon>Leptotrichiaceae</taxon>
        <taxon>Sneathia</taxon>
    </lineage>
</organism>
<feature type="signal peptide" evidence="2">
    <location>
        <begin position="1"/>
        <end position="21"/>
    </location>
</feature>
<evidence type="ECO:0000313" key="4">
    <source>
        <dbReference type="Proteomes" id="UP000033103"/>
    </source>
</evidence>
<evidence type="ECO:0000313" key="3">
    <source>
        <dbReference type="EMBL" id="AKC95771.1"/>
    </source>
</evidence>
<feature type="coiled-coil region" evidence="1">
    <location>
        <begin position="120"/>
        <end position="154"/>
    </location>
</feature>
<keyword evidence="1" id="KW-0175">Coiled coil</keyword>
<dbReference type="RefSeq" id="WP_046328875.1">
    <property type="nucleotide sequence ID" value="NZ_CP011280.1"/>
</dbReference>